<dbReference type="GO" id="GO:0016787">
    <property type="term" value="F:hydrolase activity"/>
    <property type="evidence" value="ECO:0007669"/>
    <property type="project" value="UniProtKB-KW"/>
</dbReference>
<dbReference type="InterPro" id="IPR029058">
    <property type="entry name" value="AB_hydrolase_fold"/>
</dbReference>
<sequence>MTVRAGPPPLPPTPPPSSWRMPAYVRLALIGISLYASAGKVLLLGRPSHVNGTRGIMHADHQAHLAFLRACVTHLNVDETRAAVQFFGRVARKVRESIPTRLLDAPRTQRVDLGNGVAGEWFYPGLDVLGRDGVVDVSNLDAAVLFVHGGGYTLGDHYLYTPGLFKIIDGSSIRLAILCVEYTLSPDATFPTQIEEVVAAYRYLLDRGMPASSIAFMGDSAGGNLVVSSNLWIRDLTLLPMPAAMVLISPWVDLRHNASAFTCNVDVDFIGGRPAVLSEMTDLYLSGTGVSPSSPFVSVVLADLSRMPESLIVYGEHEVFHDDIAEFGRRLNACGVPSEAVVLHRMPHAAGLLEEAFGPECRHSFARIVPFLHRTLQRPRPRP</sequence>
<keyword evidence="5" id="KW-1185">Reference proteome</keyword>
<evidence type="ECO:0000313" key="4">
    <source>
        <dbReference type="EMBL" id="SPQ97131.1"/>
    </source>
</evidence>
<dbReference type="Proteomes" id="UP000290189">
    <property type="component" value="Unassembled WGS sequence"/>
</dbReference>
<dbReference type="Pfam" id="PF07859">
    <property type="entry name" value="Abhydrolase_3"/>
    <property type="match status" value="1"/>
</dbReference>
<evidence type="ECO:0000313" key="6">
    <source>
        <dbReference type="Proteomes" id="UP000290189"/>
    </source>
</evidence>
<name>A0A0G4IV29_PLABS</name>
<evidence type="ECO:0000313" key="5">
    <source>
        <dbReference type="Proteomes" id="UP000039324"/>
    </source>
</evidence>
<keyword evidence="4" id="KW-0496">Mitochondrion</keyword>
<gene>
    <name evidence="3" type="ORF">PBRA_001020</name>
    <name evidence="4" type="ORF">PLBR_LOCUS4346</name>
</gene>
<protein>
    <recommendedName>
        <fullName evidence="2">Alpha/beta hydrolase fold-3 domain-containing protein</fullName>
    </recommendedName>
</protein>
<dbReference type="AlphaFoldDB" id="A0A0G4IV29"/>
<evidence type="ECO:0000256" key="1">
    <source>
        <dbReference type="ARBA" id="ARBA00022801"/>
    </source>
</evidence>
<dbReference type="EMBL" id="OVEO01000007">
    <property type="protein sequence ID" value="SPQ97131.1"/>
    <property type="molecule type" value="Genomic_DNA"/>
</dbReference>
<dbReference type="PANTHER" id="PTHR48081:SF31">
    <property type="entry name" value="STERYL ACETYL HYDROLASE MUG81-RELATED"/>
    <property type="match status" value="1"/>
</dbReference>
<geneLocation type="mitochondrion" evidence="4"/>
<organism evidence="3 5">
    <name type="scientific">Plasmodiophora brassicae</name>
    <name type="common">Clubroot disease agent</name>
    <dbReference type="NCBI Taxonomy" id="37360"/>
    <lineage>
        <taxon>Eukaryota</taxon>
        <taxon>Sar</taxon>
        <taxon>Rhizaria</taxon>
        <taxon>Endomyxa</taxon>
        <taxon>Phytomyxea</taxon>
        <taxon>Plasmodiophorida</taxon>
        <taxon>Plasmodiophoridae</taxon>
        <taxon>Plasmodiophora</taxon>
    </lineage>
</organism>
<dbReference type="OMA" id="IVYGEHE"/>
<reference evidence="4 6" key="2">
    <citation type="submission" date="2018-03" db="EMBL/GenBank/DDBJ databases">
        <authorList>
            <person name="Fogelqvist J."/>
        </authorList>
    </citation>
    <scope>NUCLEOTIDE SEQUENCE [LARGE SCALE GENOMIC DNA]</scope>
</reference>
<dbReference type="STRING" id="37360.A0A0G4IV29"/>
<dbReference type="InterPro" id="IPR050300">
    <property type="entry name" value="GDXG_lipolytic_enzyme"/>
</dbReference>
<reference evidence="3 5" key="1">
    <citation type="submission" date="2015-02" db="EMBL/GenBank/DDBJ databases">
        <authorList>
            <person name="Chooi Y.-H."/>
        </authorList>
    </citation>
    <scope>NUCLEOTIDE SEQUENCE [LARGE SCALE GENOMIC DNA]</scope>
    <source>
        <strain evidence="3">E3</strain>
    </source>
</reference>
<feature type="domain" description="Alpha/beta hydrolase fold-3" evidence="2">
    <location>
        <begin position="144"/>
        <end position="349"/>
    </location>
</feature>
<dbReference type="SUPFAM" id="SSF53474">
    <property type="entry name" value="alpha/beta-Hydrolases"/>
    <property type="match status" value="1"/>
</dbReference>
<proteinExistence type="predicted"/>
<dbReference type="EMBL" id="CDSF01000090">
    <property type="protein sequence ID" value="CEO99115.1"/>
    <property type="molecule type" value="Genomic_DNA"/>
</dbReference>
<dbReference type="Proteomes" id="UP000039324">
    <property type="component" value="Unassembled WGS sequence"/>
</dbReference>
<keyword evidence="1" id="KW-0378">Hydrolase</keyword>
<evidence type="ECO:0000259" key="2">
    <source>
        <dbReference type="Pfam" id="PF07859"/>
    </source>
</evidence>
<dbReference type="Gene3D" id="3.40.50.1820">
    <property type="entry name" value="alpha/beta hydrolase"/>
    <property type="match status" value="1"/>
</dbReference>
<dbReference type="PANTHER" id="PTHR48081">
    <property type="entry name" value="AB HYDROLASE SUPERFAMILY PROTEIN C4A8.06C"/>
    <property type="match status" value="1"/>
</dbReference>
<evidence type="ECO:0000313" key="3">
    <source>
        <dbReference type="EMBL" id="CEO99115.1"/>
    </source>
</evidence>
<dbReference type="InterPro" id="IPR013094">
    <property type="entry name" value="AB_hydrolase_3"/>
</dbReference>
<dbReference type="OrthoDB" id="408631at2759"/>
<accession>A0A0G4IV29</accession>